<sequence>MNKDKLILKNGHEIELEAGASLGALQVLSADRAAMLATWELLTPDNLAAVQIKNGAGLTVGTYTDLVLVSETSVVAVDGTVLTTYSLRPKTDVERLTERVAVVEEGQQVQDGAINDVAKLAGSLAEQAGGMS</sequence>
<protein>
    <submittedName>
        <fullName evidence="1">Uncharacterized protein</fullName>
    </submittedName>
</protein>
<evidence type="ECO:0000313" key="1">
    <source>
        <dbReference type="EMBL" id="VYU77278.1"/>
    </source>
</evidence>
<accession>A0A6N3HLA0</accession>
<proteinExistence type="predicted"/>
<name>A0A6N3HLA0_CLOSY</name>
<dbReference type="RefSeq" id="WP_021642177.1">
    <property type="nucleotide sequence ID" value="NZ_CACRUA010000062.1"/>
</dbReference>
<dbReference type="AlphaFoldDB" id="A0A6N3HLA0"/>
<dbReference type="EMBL" id="CACRUA010000062">
    <property type="protein sequence ID" value="VYU77278.1"/>
    <property type="molecule type" value="Genomic_DNA"/>
</dbReference>
<gene>
    <name evidence="1" type="ORF">CSLFYP84_03955</name>
</gene>
<reference evidence="1" key="1">
    <citation type="submission" date="2019-11" db="EMBL/GenBank/DDBJ databases">
        <authorList>
            <person name="Feng L."/>
        </authorList>
    </citation>
    <scope>NUCLEOTIDE SEQUENCE</scope>
    <source>
        <strain evidence="1">CsymbiosumLFYP84</strain>
    </source>
</reference>
<organism evidence="1">
    <name type="scientific">Clostridium symbiosum</name>
    <name type="common">Bacteroides symbiosus</name>
    <dbReference type="NCBI Taxonomy" id="1512"/>
    <lineage>
        <taxon>Bacteria</taxon>
        <taxon>Bacillati</taxon>
        <taxon>Bacillota</taxon>
        <taxon>Clostridia</taxon>
        <taxon>Lachnospirales</taxon>
        <taxon>Lachnospiraceae</taxon>
        <taxon>Otoolea</taxon>
    </lineage>
</organism>